<protein>
    <submittedName>
        <fullName evidence="1">Uncharacterized protein</fullName>
    </submittedName>
</protein>
<accession>A0A291HUN5</accession>
<evidence type="ECO:0000313" key="1">
    <source>
        <dbReference type="EMBL" id="ATG75854.1"/>
    </source>
</evidence>
<gene>
    <name evidence="1" type="ORF">AN401_08240</name>
</gene>
<evidence type="ECO:0000313" key="2">
    <source>
        <dbReference type="Proteomes" id="UP000217763"/>
    </source>
</evidence>
<dbReference type="EMBL" id="CP012621">
    <property type="protein sequence ID" value="ATG75854.1"/>
    <property type="molecule type" value="Genomic_DNA"/>
</dbReference>
<sequence>MVVATVIFYGERRWTSGTRELRSRLDAAKLPIEPRIFDSRELDTMPAPVQRYFRAVLAEGQPMVTTVSLEHIGTLNLGESADQWKPFTSTQRVVTRRPGFDWDGRVAMMPGLPVLVHDAYIAGEGILHAALLGLLSMAKLRGTGEVARGELMRFLAEAAWYPTALLPSQGVVWNDVDEHAARATLKDGEQLVTLLFHFGEDGLIDTVYAEARGRMMAGRVVPTPWCGRFSNYALRDGLRVPLNAEVAWLLPEGAKPYWRGHITGIAYEFTR</sequence>
<reference evidence="2" key="1">
    <citation type="submission" date="2015-09" db="EMBL/GenBank/DDBJ databases">
        <authorList>
            <person name="Shao Z."/>
            <person name="Wang L."/>
        </authorList>
    </citation>
    <scope>NUCLEOTIDE SEQUENCE [LARGE SCALE GENOMIC DNA]</scope>
    <source>
        <strain evidence="2">F13-1</strain>
    </source>
</reference>
<proteinExistence type="predicted"/>
<dbReference type="KEGG" id="zdf:AN401_08240"/>
<name>A0A291HUN5_9GAMM</name>
<dbReference type="InterPro" id="IPR054213">
    <property type="entry name" value="DUF6920"/>
</dbReference>
<dbReference type="Proteomes" id="UP000217763">
    <property type="component" value="Chromosome"/>
</dbReference>
<dbReference type="AlphaFoldDB" id="A0A291HUN5"/>
<dbReference type="Pfam" id="PF21900">
    <property type="entry name" value="DUF6920"/>
    <property type="match status" value="1"/>
</dbReference>
<keyword evidence="2" id="KW-1185">Reference proteome</keyword>
<organism evidence="1 2">
    <name type="scientific">Zobellella denitrificans</name>
    <dbReference type="NCBI Taxonomy" id="347534"/>
    <lineage>
        <taxon>Bacteria</taxon>
        <taxon>Pseudomonadati</taxon>
        <taxon>Pseudomonadota</taxon>
        <taxon>Gammaproteobacteria</taxon>
        <taxon>Aeromonadales</taxon>
        <taxon>Aeromonadaceae</taxon>
        <taxon>Zobellella</taxon>
    </lineage>
</organism>